<dbReference type="InterPro" id="IPR036249">
    <property type="entry name" value="Thioredoxin-like_sf"/>
</dbReference>
<dbReference type="SUPFAM" id="SSF52833">
    <property type="entry name" value="Thioredoxin-like"/>
    <property type="match status" value="1"/>
</dbReference>
<feature type="domain" description="Thioredoxin-like fold" evidence="3">
    <location>
        <begin position="70"/>
        <end position="160"/>
    </location>
</feature>
<gene>
    <name evidence="4" type="ORF">DPX39_040051400</name>
</gene>
<evidence type="ECO:0000256" key="1">
    <source>
        <dbReference type="SAM" id="Phobius"/>
    </source>
</evidence>
<sequence>MDVSAGVDVTCVIAVGVAVVASVYVCLMRPTHKRWNHTGNVKEVLQTGDNIIRLFIYPRWHLGPSISLPCVAVETFLRLANVPYKVQATYDVFPSPTRTLPYIIHEGKCVAGCTVIIQYLMDTFKLKMDDGLESMQHAVGTALRNMLLYEARFALHHTLAHQAVLYTAPCALRFWKFSAASIACFLLWFRRHVLGTSKLAQLSVLRERYDSSYLMDLEAVETLIGDKPFLFGDRPTSYDCVVYAALLPIVRMKEAKFVSEPFAFAARSLLLREYVNRMTNVAFRDLEHLCCGEEKLSTRGSCVS</sequence>
<keyword evidence="4" id="KW-0808">Transferase</keyword>
<dbReference type="PANTHER" id="PTHR12289">
    <property type="entry name" value="METAXIN RELATED"/>
    <property type="match status" value="1"/>
</dbReference>
<dbReference type="Proteomes" id="UP000266743">
    <property type="component" value="Chromosome 4"/>
</dbReference>
<protein>
    <submittedName>
        <fullName evidence="4">Outer mitochondrial membrane transport complex protein/Glutathione S-transferase</fullName>
    </submittedName>
</protein>
<evidence type="ECO:0000313" key="4">
    <source>
        <dbReference type="EMBL" id="RHW72814.1"/>
    </source>
</evidence>
<keyword evidence="1" id="KW-1133">Transmembrane helix</keyword>
<evidence type="ECO:0000259" key="3">
    <source>
        <dbReference type="Pfam" id="PF17172"/>
    </source>
</evidence>
<dbReference type="GO" id="GO:0016740">
    <property type="term" value="F:transferase activity"/>
    <property type="evidence" value="ECO:0007669"/>
    <property type="project" value="UniProtKB-KW"/>
</dbReference>
<accession>A0A3L6L814</accession>
<keyword evidence="1" id="KW-0812">Transmembrane</keyword>
<feature type="transmembrane region" description="Helical" evidence="1">
    <location>
        <begin position="6"/>
        <end position="27"/>
    </location>
</feature>
<feature type="domain" description="Metaxin glutathione S-transferase" evidence="2">
    <location>
        <begin position="216"/>
        <end position="251"/>
    </location>
</feature>
<dbReference type="GO" id="GO:0005737">
    <property type="term" value="C:cytoplasm"/>
    <property type="evidence" value="ECO:0007669"/>
    <property type="project" value="TreeGrafter"/>
</dbReference>
<dbReference type="AlphaFoldDB" id="A0A3L6L814"/>
<organism evidence="4">
    <name type="scientific">Trypanosoma brucei equiperdum</name>
    <dbReference type="NCBI Taxonomy" id="630700"/>
    <lineage>
        <taxon>Eukaryota</taxon>
        <taxon>Discoba</taxon>
        <taxon>Euglenozoa</taxon>
        <taxon>Kinetoplastea</taxon>
        <taxon>Metakinetoplastina</taxon>
        <taxon>Trypanosomatida</taxon>
        <taxon>Trypanosomatidae</taxon>
        <taxon>Trypanosoma</taxon>
    </lineage>
</organism>
<dbReference type="InterPro" id="IPR033468">
    <property type="entry name" value="Metaxin_GST"/>
</dbReference>
<dbReference type="InterPro" id="IPR036282">
    <property type="entry name" value="Glutathione-S-Trfase_C_sf"/>
</dbReference>
<proteinExistence type="predicted"/>
<name>A0A3L6L814_9TRYP</name>
<reference evidence="4" key="1">
    <citation type="submission" date="2018-09" db="EMBL/GenBank/DDBJ databases">
        <title>whole genome sequence of T. equiperdum IVM-t1 strain.</title>
        <authorList>
            <person name="Suganuma K."/>
        </authorList>
    </citation>
    <scope>NUCLEOTIDE SEQUENCE [LARGE SCALE GENOMIC DNA]</scope>
    <source>
        <strain evidence="4">IVM-t1</strain>
    </source>
</reference>
<keyword evidence="1" id="KW-0472">Membrane</keyword>
<dbReference type="SUPFAM" id="SSF47616">
    <property type="entry name" value="GST C-terminal domain-like"/>
    <property type="match status" value="1"/>
</dbReference>
<comment type="caution">
    <text evidence="4">The sequence shown here is derived from an EMBL/GenBank/DDBJ whole genome shotgun (WGS) entry which is preliminary data.</text>
</comment>
<dbReference type="CDD" id="cd03193">
    <property type="entry name" value="GST_C_Metaxin"/>
    <property type="match status" value="1"/>
</dbReference>
<evidence type="ECO:0000259" key="2">
    <source>
        <dbReference type="Pfam" id="PF17171"/>
    </source>
</evidence>
<dbReference type="Pfam" id="PF17172">
    <property type="entry name" value="GST_N_4"/>
    <property type="match status" value="1"/>
</dbReference>
<dbReference type="EMBL" id="QSBY01000004">
    <property type="protein sequence ID" value="RHW72814.1"/>
    <property type="molecule type" value="Genomic_DNA"/>
</dbReference>
<dbReference type="InterPro" id="IPR050931">
    <property type="entry name" value="Mito_Protein_Transport_Metaxin"/>
</dbReference>
<dbReference type="Pfam" id="PF17171">
    <property type="entry name" value="GST_C_6"/>
    <property type="match status" value="1"/>
</dbReference>
<dbReference type="CDD" id="cd03054">
    <property type="entry name" value="GST_N_Metaxin"/>
    <property type="match status" value="1"/>
</dbReference>
<dbReference type="PANTHER" id="PTHR12289:SF41">
    <property type="entry name" value="FAILED AXON CONNECTIONS-RELATED"/>
    <property type="match status" value="1"/>
</dbReference>
<dbReference type="InterPro" id="IPR012336">
    <property type="entry name" value="Thioredoxin-like_fold"/>
</dbReference>